<evidence type="ECO:0000256" key="1">
    <source>
        <dbReference type="ARBA" id="ARBA00004872"/>
    </source>
</evidence>
<sequence>MSKCYLPSQLPFSFSRGLHTSTRRTTSVAAQFGLESTPLGRKRAQGLRAHLEKNDDDIVITAAGRTPFCKSFKGGLRDTPFDILSLETFKGILKRADIDPALIEDVVVGNVRNADGAYQIRGAAIAAGIPSDVPTMIVNRWCSSGLMAVRTIADQIASGEIGVGLAAGVESMTQHPPRQGFSQQLKDAHQDAADAIKPMGWTSEQVAAQFSDLVTRARMDEFAARSHSRATDALKSGRFGDEIFPVTARLLERCKNDAGKEELVPDGKESWSTVSQDDGIRQGSTAEGLGKLKPAFPDWAPALTTAGNASQVSDGGAAVLLMRRSVAKQLGKPILAKYVSTAVAGLQPRIMGIGPALAVPKLLKQTGVAKEEVDLFEINEAFASMGVYCQDKLGIPDDKFNVNGGAIALGHPLGATGTRLVATVLHELARRDQQVGVVSMMRAEVAAKKHAGASSLDSNTVLLEATKLAGTRESVDALARWIKAKLAEQKRPQKNGSGEVSAVELETQHTVASVISAGLDSNESPTQQRAQALLRSVFELNGTQSLEEQECHAIPSAVFRDAFLLPALARLEPKRSLLVLEVFVNCFGTRVLGPQEDAQRIIASLAEGLVNADGAPRRKSAVIVAIVRASFPKCHNSSYSNIDWTATLAKALRNSTEVARTHVREYVLPFLFDYDNSIFPLLCRCLLDGEPPADGMALLRGLLALFKPAKRRGLCRVDDRFQSEDEAMLGLDTSAHGALRPVIVIPSSLVQLCILSADDEVSTGALALLSESKTSSSPFGTVELRLLLQYFRSNISSTDSGMRSKVTAMITSVMTRLRLGTYASAKVVGKSSKKDSGGVTRTDEHQTFIDGAQEFLRSIFKICCQNLWPGAAYSSMLSSLHYLDLLLSSQLDPRFDSGGSGAGSLSKLDEESSEPNKALRKSMKTNPQTWPFELALIDAALVKTLFSCFSSTFEDVRKLARGLLLRCPAPLEGLSRDSDEELLRTARSLLLSARASQTGTGTALMQVYGHFYASVPLLQSLFAFAEEQVTFAEREGIAAAASQRPLHGCLWALQQVLEEDVRRWSSWEEADIEQTTLRTQILVGKVWILVMPILSSQMAAVETEDEGDEEAGVEQPDLELARAITLAGGEEGESGSDSNSTGPFKHQILLSYGWRSLKEASALLRLLVVSVLDSRSHVLTTDTARSIGTLFLEWMTKIRHRGAFSVIYPELSGVAASLLASGRKDLTYLPQEWLDRLTSDICSRDTTYSTTRRSAGLTFAVLALLQAFQAQTKGPAPAIRTTVLRLEEEADRLQADALTGDDGRQVHLFNILRVLVLDGRVGPQLVPLIGQLIRLAVSRFQADSWNLSNVAMLLFSATIKRAFASRQQQNKDDVGRKAPFDRFFAEHSGLADFLVDELLRLQSRQDERQHSGTASGALFALIAFISRLQAVTGDSDDAVRLRFRHALSQATHKHVLLRDIAARASASTATSEEALSLAAEALAGLKTDDASTVHTKLLRAQHLVILSLQAPHLHGKPIEILQALHQFWQQYQRDKPSADMLQAASIQLWRTVSSTFTSIDSASEAESIRLLRSICQARLDGFERSAHAALSPAASECLATCTQTLLDLEHEPRDAVARLLRHRNVFVRGAALDFLRQNHHLFNGNTASVMVSNLDAIATDKNLQFSERCAAMTILSEANTSTAHGERKATPPGVLEDLLWEAWDTPCVTLREHLMQYAAKLLLRLIDRKSLTAACQNALRLLTELLRLASEENESVNSRLAAIRSLRTLAPLLFDADFVASTSQSRSEQGSAAEDLFGLQVMAVRMVEDDDEDVRHEAARLLAESLPHEETPAGAGLSPALIVVQNSLLEYGGTPQSTKEAAWMWLHKIYTAPEAPQGISRRWCQYLWAHVLPEAHHIDTALQQAFEIRTALFAMDDPNLYRDKTFDLQLAARIIQLQPAIAKSLVSDDDRQRLVKTLLRFHEALRKLPQNSTLGDPALRYVLGLRLVLSAKIAARFIELDAAVQDSIEEISNSLALGYHIASF</sequence>
<feature type="region of interest" description="Disordered" evidence="6">
    <location>
        <begin position="898"/>
        <end position="924"/>
    </location>
</feature>
<dbReference type="Pfam" id="PF10350">
    <property type="entry name" value="DUF2428"/>
    <property type="match status" value="1"/>
</dbReference>
<dbReference type="InterPro" id="IPR020615">
    <property type="entry name" value="Thiolase_acyl_enz_int_AS"/>
</dbReference>
<keyword evidence="3" id="KW-0808">Transferase</keyword>
<feature type="domain" description="tRNA (32-2'-O)-methyltransferase regulator THADA-like C-terminal TPR repeats region" evidence="11">
    <location>
        <begin position="1349"/>
        <end position="1503"/>
    </location>
</feature>
<dbReference type="InterPro" id="IPR016024">
    <property type="entry name" value="ARM-type_fold"/>
</dbReference>
<protein>
    <recommendedName>
        <fullName evidence="14">DUF2428 domain-containing protein</fullName>
    </recommendedName>
</protein>
<keyword evidence="4" id="KW-0012">Acyltransferase</keyword>
<dbReference type="Pfam" id="PF00108">
    <property type="entry name" value="Thiolase_N"/>
    <property type="match status" value="1"/>
</dbReference>
<dbReference type="InterPro" id="IPR020613">
    <property type="entry name" value="Thiolase_CS"/>
</dbReference>
<dbReference type="NCBIfam" id="TIGR01930">
    <property type="entry name" value="AcCoA-C-Actrans"/>
    <property type="match status" value="1"/>
</dbReference>
<evidence type="ECO:0008006" key="14">
    <source>
        <dbReference type="Google" id="ProtNLM"/>
    </source>
</evidence>
<name>A0AAN6GDI1_9BASI</name>
<evidence type="ECO:0000256" key="6">
    <source>
        <dbReference type="SAM" id="MobiDB-lite"/>
    </source>
</evidence>
<dbReference type="GO" id="GO:0006635">
    <property type="term" value="P:fatty acid beta-oxidation"/>
    <property type="evidence" value="ECO:0007669"/>
    <property type="project" value="TreeGrafter"/>
</dbReference>
<dbReference type="SUPFAM" id="SSF48371">
    <property type="entry name" value="ARM repeat"/>
    <property type="match status" value="2"/>
</dbReference>
<accession>A0AAN6GDI1</accession>
<dbReference type="PROSITE" id="PS00737">
    <property type="entry name" value="THIOLASE_2"/>
    <property type="match status" value="1"/>
</dbReference>
<evidence type="ECO:0000256" key="3">
    <source>
        <dbReference type="ARBA" id="ARBA00022679"/>
    </source>
</evidence>
<dbReference type="InterPro" id="IPR020616">
    <property type="entry name" value="Thiolase_N"/>
</dbReference>
<dbReference type="Pfam" id="PF02803">
    <property type="entry name" value="Thiolase_C"/>
    <property type="match status" value="1"/>
</dbReference>
<evidence type="ECO:0000256" key="2">
    <source>
        <dbReference type="ARBA" id="ARBA00010982"/>
    </source>
</evidence>
<evidence type="ECO:0000313" key="12">
    <source>
        <dbReference type="EMBL" id="KAK0531864.1"/>
    </source>
</evidence>
<dbReference type="PANTHER" id="PTHR43853:SF10">
    <property type="entry name" value="ACETYL-COA C-ACETYLTRANSFERASE"/>
    <property type="match status" value="1"/>
</dbReference>
<dbReference type="GO" id="GO:0005777">
    <property type="term" value="C:peroxisome"/>
    <property type="evidence" value="ECO:0007669"/>
    <property type="project" value="TreeGrafter"/>
</dbReference>
<dbReference type="Gene3D" id="3.40.47.10">
    <property type="match status" value="2"/>
</dbReference>
<dbReference type="Pfam" id="PF25151">
    <property type="entry name" value="TPR_Trm732_C"/>
    <property type="match status" value="1"/>
</dbReference>
<evidence type="ECO:0000259" key="8">
    <source>
        <dbReference type="Pfam" id="PF02803"/>
    </source>
</evidence>
<dbReference type="EMBL" id="JAPDMQ010000174">
    <property type="protein sequence ID" value="KAK0531864.1"/>
    <property type="molecule type" value="Genomic_DNA"/>
</dbReference>
<evidence type="ECO:0000259" key="11">
    <source>
        <dbReference type="Pfam" id="PF25151"/>
    </source>
</evidence>
<feature type="domain" description="tRNA (32-2'-O)-methyltransferase regulator THADA-like TPR repeats region" evidence="10">
    <location>
        <begin position="644"/>
        <end position="958"/>
    </location>
</feature>
<comment type="caution">
    <text evidence="12">The sequence shown here is derived from an EMBL/GenBank/DDBJ whole genome shotgun (WGS) entry which is preliminary data.</text>
</comment>
<reference evidence="12" key="1">
    <citation type="journal article" date="2023" name="PhytoFront">
        <title>Draft Genome Resources of Seven Strains of Tilletia horrida, Causal Agent of Kernel Smut of Rice.</title>
        <authorList>
            <person name="Khanal S."/>
            <person name="Antony Babu S."/>
            <person name="Zhou X.G."/>
        </authorList>
    </citation>
    <scope>NUCLEOTIDE SEQUENCE</scope>
    <source>
        <strain evidence="12">TX3</strain>
    </source>
</reference>
<feature type="domain" description="Thiolase C-terminal" evidence="8">
    <location>
        <begin position="334"/>
        <end position="443"/>
    </location>
</feature>
<evidence type="ECO:0000256" key="5">
    <source>
        <dbReference type="ARBA" id="ARBA00047605"/>
    </source>
</evidence>
<evidence type="ECO:0000259" key="7">
    <source>
        <dbReference type="Pfam" id="PF00108"/>
    </source>
</evidence>
<feature type="domain" description="Thiolase N-terminal" evidence="7">
    <location>
        <begin position="58"/>
        <end position="325"/>
    </location>
</feature>
<dbReference type="InterPro" id="IPR019442">
    <property type="entry name" value="THADA/TRM732_DUF2428"/>
</dbReference>
<dbReference type="CDD" id="cd00751">
    <property type="entry name" value="thiolase"/>
    <property type="match status" value="1"/>
</dbReference>
<dbReference type="SUPFAM" id="SSF53901">
    <property type="entry name" value="Thiolase-like"/>
    <property type="match status" value="2"/>
</dbReference>
<evidence type="ECO:0000313" key="13">
    <source>
        <dbReference type="Proteomes" id="UP001176521"/>
    </source>
</evidence>
<dbReference type="InterPro" id="IPR056842">
    <property type="entry name" value="THADA-like_TPR_C"/>
</dbReference>
<dbReference type="InterPro" id="IPR050215">
    <property type="entry name" value="Thiolase-like_sf_Thiolase"/>
</dbReference>
<comment type="catalytic activity">
    <reaction evidence="5">
        <text>an acyl-CoA + acetyl-CoA = a 3-oxoacyl-CoA + CoA</text>
        <dbReference type="Rhea" id="RHEA:21564"/>
        <dbReference type="ChEBI" id="CHEBI:57287"/>
        <dbReference type="ChEBI" id="CHEBI:57288"/>
        <dbReference type="ChEBI" id="CHEBI:58342"/>
        <dbReference type="ChEBI" id="CHEBI:90726"/>
        <dbReference type="EC" id="2.3.1.16"/>
    </reaction>
</comment>
<dbReference type="Proteomes" id="UP001176521">
    <property type="component" value="Unassembled WGS sequence"/>
</dbReference>
<dbReference type="InterPro" id="IPR002155">
    <property type="entry name" value="Thiolase"/>
</dbReference>
<dbReference type="GO" id="GO:0010124">
    <property type="term" value="P:phenylacetate catabolic process"/>
    <property type="evidence" value="ECO:0007669"/>
    <property type="project" value="TreeGrafter"/>
</dbReference>
<dbReference type="InterPro" id="IPR056843">
    <property type="entry name" value="THADA-like_TPR"/>
</dbReference>
<feature type="region of interest" description="Disordered" evidence="6">
    <location>
        <begin position="261"/>
        <end position="282"/>
    </location>
</feature>
<dbReference type="PANTHER" id="PTHR43853">
    <property type="entry name" value="3-KETOACYL-COA THIOLASE, PEROXISOMAL"/>
    <property type="match status" value="1"/>
</dbReference>
<keyword evidence="13" id="KW-1185">Reference proteome</keyword>
<evidence type="ECO:0000256" key="4">
    <source>
        <dbReference type="ARBA" id="ARBA00023315"/>
    </source>
</evidence>
<comment type="pathway">
    <text evidence="1">Lipid metabolism; fatty acid metabolism.</text>
</comment>
<comment type="similarity">
    <text evidence="2">Belongs to the thiolase-like superfamily. Thiolase family.</text>
</comment>
<organism evidence="12 13">
    <name type="scientific">Tilletia horrida</name>
    <dbReference type="NCBI Taxonomy" id="155126"/>
    <lineage>
        <taxon>Eukaryota</taxon>
        <taxon>Fungi</taxon>
        <taxon>Dikarya</taxon>
        <taxon>Basidiomycota</taxon>
        <taxon>Ustilaginomycotina</taxon>
        <taxon>Exobasidiomycetes</taxon>
        <taxon>Tilletiales</taxon>
        <taxon>Tilletiaceae</taxon>
        <taxon>Tilletia</taxon>
    </lineage>
</organism>
<proteinExistence type="inferred from homology"/>
<dbReference type="Pfam" id="PF25150">
    <property type="entry name" value="TPR_Trm732"/>
    <property type="match status" value="1"/>
</dbReference>
<dbReference type="PROSITE" id="PS00098">
    <property type="entry name" value="THIOLASE_1"/>
    <property type="match status" value="1"/>
</dbReference>
<dbReference type="GO" id="GO:0003988">
    <property type="term" value="F:acetyl-CoA C-acyltransferase activity"/>
    <property type="evidence" value="ECO:0007669"/>
    <property type="project" value="UniProtKB-EC"/>
</dbReference>
<evidence type="ECO:0000259" key="9">
    <source>
        <dbReference type="Pfam" id="PF10350"/>
    </source>
</evidence>
<dbReference type="InterPro" id="IPR016039">
    <property type="entry name" value="Thiolase-like"/>
</dbReference>
<dbReference type="InterPro" id="IPR020617">
    <property type="entry name" value="Thiolase_C"/>
</dbReference>
<feature type="domain" description="DUF2428" evidence="9">
    <location>
        <begin position="1081"/>
        <end position="1346"/>
    </location>
</feature>
<evidence type="ECO:0000259" key="10">
    <source>
        <dbReference type="Pfam" id="PF25150"/>
    </source>
</evidence>
<gene>
    <name evidence="12" type="ORF">OC842_003480</name>
</gene>